<dbReference type="PROSITE" id="PS50917">
    <property type="entry name" value="SPOC"/>
    <property type="match status" value="1"/>
</dbReference>
<dbReference type="Gene3D" id="2.30.38.10">
    <property type="entry name" value="Luciferase, Domain 3"/>
    <property type="match status" value="3"/>
</dbReference>
<dbReference type="Gene3D" id="3.30.300.30">
    <property type="match status" value="3"/>
</dbReference>
<dbReference type="CDD" id="cd19531">
    <property type="entry name" value="LCL_NRPS-like"/>
    <property type="match status" value="2"/>
</dbReference>
<dbReference type="GO" id="GO:0047527">
    <property type="term" value="F:2,3-dihydroxybenzoate-serine ligase activity"/>
    <property type="evidence" value="ECO:0007669"/>
    <property type="project" value="TreeGrafter"/>
</dbReference>
<evidence type="ECO:0000256" key="3">
    <source>
        <dbReference type="ARBA" id="ARBA00022450"/>
    </source>
</evidence>
<dbReference type="InterPro" id="IPR036736">
    <property type="entry name" value="ACP-like_sf"/>
</dbReference>
<dbReference type="SUPFAM" id="SSF56801">
    <property type="entry name" value="Acetyl-CoA synthetase-like"/>
    <property type="match status" value="3"/>
</dbReference>
<sequence>MMDMLKLVKDAYEQGVLLFSKEGKLGFKLKGAHFPDELKAKIKVHKAELIDFLDKGRVDIPGNEMVIEPALRTQELPLSSSQQRIWFIEQFGGGSTAYNMVSAYTVSGKFELAAANLALQTIIDRHEALRTVYHSDENGTWQVIKPEWSFEIAQSDIHDIDEAEQEAWVEQAILDEMTYRFDLASGVMVRCRYISTSMEQGVLLFNMHHIASDGWSMGILVKEFVNLYQAYRQGRANPLPALEIQYADYAVWQRSPERETQLAAGLAYWQQQLSDLPPVHGMPLDYGRPTHQTSHGSSYEFSLDNEVSKGLQQLALAQGCTLFMVLHAAFTVLLSRHSGQRDIVVGTPVANRLQASLTPLIGCFMNTLVLRSECELEQSFINYLGSVREINLTALRHQNVPFELLVERLQPERSTSYSPLFQIMFSMNTNDRVELRLEGVSLRPRLEQTRNAMYELTLEAQQTEEGLTFSFEYNTDLFAEETIKRLAARFTTLLIGIVASPSEKLGDLTLLPPEEQDYLLHSLNQTAVEYDRSQCIHERLEEFAEQTPDAVALIFDDQQLTYAQLNARANQLAHQLRAQGVSTGGRVAVLLQRGIDMVTALLAVMKAGAAYIPVDPSFPADRVRYMLNDAEPQCIISNRIISSRIISNRECASGLVDFAELTCLLDHIDLSQSPATNISKQSIGLAASAPAYVIYTSGSTGKPKGVMVSHSAVNNFLISMQDNLQCMAQDNVLAITTISFDIAVLELYLPWLSGAACVLAAQQDVTDPARLVALLEQHNISLLQATPTTWNMLLESGWQGRSSLKMISGGETLPLATATALLSKGNALWNMYGPTETTVWSTIAKLDAQLLEQQLVTIGLPLNNTTIYLLDEQLKPVPFGAVGELYIGGDGLADGYFKREDLTAERFINLTFSDGLTARVYKTGDLARYTTEGSLVYLGRNDYQVKLRGHRIELGEIEQVINLFPQITRSVVVALNDRQTQQYLAGYVVAEQQIDIDALRQHLEQKLPAYMLPRAIIQLETLPLTLNNKIDRKALPTPQDSDIAVKASAPPINEKEEILAAIWCEMLGIEQIGRDDNFFMVGGHSLIATKVITKINEQFQCSLQVRDIFEAATVALLAEKVPYAASDKHYQTIPIFERKTNLLPQSYAQQRIWFIEQFGGDSTAYNMVSAYTVSGKFELSAANLALQTIIDRHEVLRTVYHSDENGTWQVIKPEWSFEIAQSDISDIGKAGQEAWIEQAIQHEMTYRFDLAQDVMVRCRYIITSTEQGVLLFNMHHIASDGWSMGVLVKELVSLYQAYRQGRANPLPALEIQYADYAVWQHSAEGESQLAAGLEYWQQQLSDLPPVHGLPLDYGRPANQTSHGRSYAFSLDNEVSKGLQQLALTQGCTLFMVLHAAFTVLLSRHSGQRDIVVGTPIANRLQTSLTPLIGCFINTLVLRSECELEQSFIDYLRSIREVNLAAQRHQNVPFELLVERLQPERSTRYSPLFQIMFSMNTNDSVELQLEGVSLRPRPEQTRNAMYELTLDASQTEEGLTFSFEYNTDLFAEQTIKRLVVRFTTLLMSIVASPSEKLGDLALLPLEEQDYLLHGLNQTAVEYDRSQCIHERIEKFAEQTPDAIALVFGDQQLTYAQLNARANQLAHYLVVQGAKPDSMIAICIERSIDMIVSVLAILKSGSAYLPLDPAYPQERLAYIIDDAQPLMVITNSHNSKLLPENSPLSIDVTTTSFAGFPTDNLSAAELGLCSTHLAYVLYTSGSTGMPKGVMIEHQALVNLVVGLADAYLYSKQDRVLQFAALSFDMSIEEIFGALGNGGTLVLRGEDWLIDVAAFWQRCREYQISAVNLPTTFWHEVVSEDTVLVPEHIRQISVGGEQIKPDKVAAWYQRPGHLPRLVNAYGPTEYTVNTCIAYDFQGDALSIGRPIQNTAIFLLDKNQQLVPFGAVGEICVAGDGVARGYINKQQLTRERFIDNPFVSRYPKLYRTGDLGRYSLAGDIQYYGRDDHQVKIRGFRIELGEIETRLRSLPAIRDAVVIAREDESAHKYLAAYITLDGQQKIAEIRHLLSQQLPSYMVPSAFVALEEIPLTANRKVDRKALPKPDFVAQGEIEYIAPATEQETLLAEIWRTLFGLAQVSAVANFFELGGHSLLSMKMLSHIKKHGYRLDIRALFEYPKLRDMAKQLYDPLQATEQGSPLLTAHEALESLVSLSETERALIVSQSPGGEQNIVGIYPLAPLQEGILFHHMMCEKSDLYVTPMLYSFPSNTEMESFIGALDKIVQRHDALRTGIFWQGIDEPVQVIYKEAPLPVVDIDLRDDVDIQQQLAQFMEPSQQWMDVTQAPLVRVTRFIDRQQKQRYVMVQEHHLISDHVSLEIIQEEFLAILTGDEKSLPEALSYREFVLNAISQTDTKAAQQFFTEQLAGVDEITAPFGITSGMVNNNVFTEIQIGLPADLSAEVRRTSSAWQISPALIFHMAWALVLAKTSGTKDVIFGTVLSGRLQGVDNIERVVGLFINTLPLRVDLSQLSVAQLMQEMQQKLVSLLQFEQVPTAIAEQCSKLAGSSSLFDSILNYRHSEVSGETSELNQLWQKTGIELVDVRERTNYPITLSIDDFGDDFSVAAQIDSRFDAERLVEYLINASRQLVTALQNQVQVAALSLDILDAEERAFLLHSLNQTVLPYDNSQTLIGRFEAQVKATPDEIALNFAGETMTYCELNQRSNQLAQYLLNKGAKVNTPVVMFIERSFEMVITVIAILKTGAGYVPLDTSLPTERLNIILSDLSDEILVTMCSLSDRFAVKRQKMVLLDDPGTVEILDKQPISNLAIEYSLDYLGYVLYTSGSTGKPKAIEMPQRALSNLLQGISQLEPALTGPNRWLQFSSIGFDLSFEDIFMPLLSGGSLQLIDKSTQLDIRLLAKQIQQVQLQILNLPYAVLQNLAEYSGVNGLQFPELRVIVSSAERLKITAAIRQFFTTHSQCKLVNHYGPAETHVVTSNTLQGEPASWPDLPTIGRSLPNVACYILDEYLQPVPMGAIGELYLAGDCLSRGYYQQPQLTAERYLDCDWVLGKRVYRTGDLASFHQNGEINYFGRNDHLVKIRGFRIELGDIEAQLSKFDGITGAVVIAIDTEAGDKQLIAYFVAANSLDLSEIKAYLSASLPDYMLPSAYVQMAAFPLNTNGKVDRSRLPQPGADNFVKAKYIAPVTELEQSVAKIWQGLLQQDRVSMADNFFDLGGHSLLAMKLISRIEQAFSVGVPIAMVFERSRLEQLCDWLEKEMVIQRNKSVGAVVEEYEVTEW</sequence>
<evidence type="ECO:0000256" key="2">
    <source>
        <dbReference type="ARBA" id="ARBA00006432"/>
    </source>
</evidence>
<dbReference type="Gene3D" id="3.30.559.10">
    <property type="entry name" value="Chloramphenicol acetyltransferase-like domain"/>
    <property type="match status" value="3"/>
</dbReference>
<dbReference type="NCBIfam" id="TIGR01733">
    <property type="entry name" value="AA-adenyl-dom"/>
    <property type="match status" value="3"/>
</dbReference>
<dbReference type="Gene3D" id="3.40.50.980">
    <property type="match status" value="6"/>
</dbReference>
<keyword evidence="8" id="KW-1185">Reference proteome</keyword>
<dbReference type="PROSITE" id="PS00455">
    <property type="entry name" value="AMP_BINDING"/>
    <property type="match status" value="3"/>
</dbReference>
<dbReference type="SUPFAM" id="SSF52777">
    <property type="entry name" value="CoA-dependent acyltransferases"/>
    <property type="match status" value="6"/>
</dbReference>
<dbReference type="Gene3D" id="3.40.50.1820">
    <property type="entry name" value="alpha/beta hydrolase"/>
    <property type="match status" value="1"/>
</dbReference>
<dbReference type="InterPro" id="IPR045851">
    <property type="entry name" value="AMP-bd_C_sf"/>
</dbReference>
<dbReference type="GO" id="GO:0031177">
    <property type="term" value="F:phosphopantetheine binding"/>
    <property type="evidence" value="ECO:0007669"/>
    <property type="project" value="InterPro"/>
</dbReference>
<feature type="domain" description="SPOC" evidence="6">
    <location>
        <begin position="3192"/>
        <end position="3285"/>
    </location>
</feature>
<dbReference type="CDD" id="cd05930">
    <property type="entry name" value="A_NRPS"/>
    <property type="match status" value="1"/>
</dbReference>
<feature type="domain" description="Carrier" evidence="5">
    <location>
        <begin position="2107"/>
        <end position="2181"/>
    </location>
</feature>
<protein>
    <submittedName>
        <fullName evidence="7">Amino acid adenylation domain-containing protein</fullName>
    </submittedName>
</protein>
<evidence type="ECO:0000259" key="6">
    <source>
        <dbReference type="PROSITE" id="PS50917"/>
    </source>
</evidence>
<dbReference type="Pfam" id="PF18563">
    <property type="entry name" value="TubC_N"/>
    <property type="match status" value="1"/>
</dbReference>
<dbReference type="RefSeq" id="WP_049582292.1">
    <property type="nucleotide sequence ID" value="NZ_CAWQXX010000034.1"/>
</dbReference>
<comment type="similarity">
    <text evidence="2">Belongs to the ATP-dependent AMP-binding enzyme family.</text>
</comment>
<dbReference type="GO" id="GO:0005829">
    <property type="term" value="C:cytosol"/>
    <property type="evidence" value="ECO:0007669"/>
    <property type="project" value="TreeGrafter"/>
</dbReference>
<dbReference type="InterPro" id="IPR020845">
    <property type="entry name" value="AMP-binding_CS"/>
</dbReference>
<evidence type="ECO:0000313" key="7">
    <source>
        <dbReference type="EMBL" id="SCZ55455.1"/>
    </source>
</evidence>
<dbReference type="CDD" id="cd12116">
    <property type="entry name" value="A_NRPS_Ta1_like"/>
    <property type="match status" value="1"/>
</dbReference>
<dbReference type="InterPro" id="IPR044894">
    <property type="entry name" value="TubC_N_sf"/>
</dbReference>
<dbReference type="InterPro" id="IPR010912">
    <property type="entry name" value="SPOC_met"/>
</dbReference>
<dbReference type="PANTHER" id="PTHR45527">
    <property type="entry name" value="NONRIBOSOMAL PEPTIDE SYNTHETASE"/>
    <property type="match status" value="1"/>
</dbReference>
<dbReference type="InterPro" id="IPR009081">
    <property type="entry name" value="PP-bd_ACP"/>
</dbReference>
<dbReference type="InterPro" id="IPR020806">
    <property type="entry name" value="PKS_PP-bd"/>
</dbReference>
<name>A0A1G5Q0Q7_PHOLU</name>
<feature type="domain" description="Carrier" evidence="5">
    <location>
        <begin position="3190"/>
        <end position="3265"/>
    </location>
</feature>
<dbReference type="NCBIfam" id="NF003417">
    <property type="entry name" value="PRK04813.1"/>
    <property type="match status" value="3"/>
</dbReference>
<keyword evidence="4" id="KW-0597">Phosphoprotein</keyword>
<dbReference type="Gene3D" id="3.30.559.30">
    <property type="entry name" value="Nonribosomal peptide synthetase, condensation domain"/>
    <property type="match status" value="3"/>
</dbReference>
<dbReference type="InterPro" id="IPR029058">
    <property type="entry name" value="AB_hydrolase_fold"/>
</dbReference>
<feature type="domain" description="Carrier" evidence="5">
    <location>
        <begin position="1050"/>
        <end position="1125"/>
    </location>
</feature>
<dbReference type="GeneID" id="45655309"/>
<dbReference type="PROSITE" id="PS50075">
    <property type="entry name" value="CARRIER"/>
    <property type="match status" value="3"/>
</dbReference>
<dbReference type="Pfam" id="PF13193">
    <property type="entry name" value="AMP-binding_C"/>
    <property type="match status" value="2"/>
</dbReference>
<evidence type="ECO:0000256" key="4">
    <source>
        <dbReference type="ARBA" id="ARBA00022553"/>
    </source>
</evidence>
<dbReference type="CDD" id="cd19544">
    <property type="entry name" value="E-C_NRPS"/>
    <property type="match status" value="1"/>
</dbReference>
<dbReference type="SUPFAM" id="SSF47336">
    <property type="entry name" value="ACP-like"/>
    <property type="match status" value="3"/>
</dbReference>
<dbReference type="Pfam" id="PF00550">
    <property type="entry name" value="PP-binding"/>
    <property type="match status" value="3"/>
</dbReference>
<accession>A0A1G5Q0Q7</accession>
<evidence type="ECO:0000259" key="5">
    <source>
        <dbReference type="PROSITE" id="PS50075"/>
    </source>
</evidence>
<dbReference type="FunFam" id="1.10.1200.10:FF:000005">
    <property type="entry name" value="Nonribosomal peptide synthetase 1"/>
    <property type="match status" value="3"/>
</dbReference>
<organism evidence="7 8">
    <name type="scientific">Photorhabdus luminescens</name>
    <name type="common">Xenorhabdus luminescens</name>
    <dbReference type="NCBI Taxonomy" id="29488"/>
    <lineage>
        <taxon>Bacteria</taxon>
        <taxon>Pseudomonadati</taxon>
        <taxon>Pseudomonadota</taxon>
        <taxon>Gammaproteobacteria</taxon>
        <taxon>Enterobacterales</taxon>
        <taxon>Morganellaceae</taxon>
        <taxon>Photorhabdus</taxon>
    </lineage>
</organism>
<dbReference type="Proteomes" id="UP000183223">
    <property type="component" value="Unassembled WGS sequence"/>
</dbReference>
<dbReference type="SMART" id="SM00823">
    <property type="entry name" value="PKS_PP"/>
    <property type="match status" value="3"/>
</dbReference>
<dbReference type="PROSITE" id="PS00012">
    <property type="entry name" value="PHOSPHOPANTETHEINE"/>
    <property type="match status" value="3"/>
</dbReference>
<dbReference type="Pfam" id="PF00668">
    <property type="entry name" value="Condensation"/>
    <property type="match status" value="3"/>
</dbReference>
<dbReference type="PANTHER" id="PTHR45527:SF1">
    <property type="entry name" value="FATTY ACID SYNTHASE"/>
    <property type="match status" value="1"/>
</dbReference>
<dbReference type="InterPro" id="IPR023213">
    <property type="entry name" value="CAT-like_dom_sf"/>
</dbReference>
<dbReference type="Gene3D" id="1.10.1200.10">
    <property type="entry name" value="ACP-like"/>
    <property type="match status" value="2"/>
</dbReference>
<proteinExistence type="inferred from homology"/>
<dbReference type="GO" id="GO:0043041">
    <property type="term" value="P:amino acid activation for nonribosomal peptide biosynthetic process"/>
    <property type="evidence" value="ECO:0007669"/>
    <property type="project" value="TreeGrafter"/>
</dbReference>
<dbReference type="FunFam" id="3.30.300.30:FF:000010">
    <property type="entry name" value="Enterobactin synthetase component F"/>
    <property type="match status" value="3"/>
</dbReference>
<dbReference type="InterPro" id="IPR006162">
    <property type="entry name" value="Ppantetheine_attach_site"/>
</dbReference>
<keyword evidence="3" id="KW-0596">Phosphopantetheine</keyword>
<dbReference type="InterPro" id="IPR041464">
    <property type="entry name" value="TubC_N"/>
</dbReference>
<dbReference type="InterPro" id="IPR000873">
    <property type="entry name" value="AMP-dep_synth/lig_dom"/>
</dbReference>
<dbReference type="InterPro" id="IPR010071">
    <property type="entry name" value="AA_adenyl_dom"/>
</dbReference>
<dbReference type="InterPro" id="IPR025110">
    <property type="entry name" value="AMP-bd_C"/>
</dbReference>
<dbReference type="FunFam" id="3.40.50.980:FF:000001">
    <property type="entry name" value="Non-ribosomal peptide synthetase"/>
    <property type="match status" value="3"/>
</dbReference>
<dbReference type="Gene3D" id="1.10.10.1830">
    <property type="entry name" value="Non-ribosomal peptide synthase, adenylation domain"/>
    <property type="match status" value="1"/>
</dbReference>
<dbReference type="GO" id="GO:0009239">
    <property type="term" value="P:enterobactin biosynthetic process"/>
    <property type="evidence" value="ECO:0007669"/>
    <property type="project" value="TreeGrafter"/>
</dbReference>
<evidence type="ECO:0000256" key="1">
    <source>
        <dbReference type="ARBA" id="ARBA00001957"/>
    </source>
</evidence>
<reference evidence="8" key="1">
    <citation type="submission" date="2016-10" db="EMBL/GenBank/DDBJ databases">
        <authorList>
            <person name="Varghese N."/>
            <person name="Submissions S."/>
        </authorList>
    </citation>
    <scope>NUCLEOTIDE SEQUENCE [LARGE SCALE GENOMIC DNA]</scope>
    <source>
        <strain evidence="8">ATCC 29999</strain>
    </source>
</reference>
<dbReference type="InterPro" id="IPR001242">
    <property type="entry name" value="Condensation_dom"/>
</dbReference>
<dbReference type="Pfam" id="PF00501">
    <property type="entry name" value="AMP-binding"/>
    <property type="match status" value="3"/>
</dbReference>
<evidence type="ECO:0000313" key="8">
    <source>
        <dbReference type="Proteomes" id="UP000183223"/>
    </source>
</evidence>
<dbReference type="FunFam" id="3.40.50.12780:FF:000012">
    <property type="entry name" value="Non-ribosomal peptide synthetase"/>
    <property type="match status" value="2"/>
</dbReference>
<dbReference type="GO" id="GO:0009366">
    <property type="term" value="C:enterobactin synthetase complex"/>
    <property type="evidence" value="ECO:0007669"/>
    <property type="project" value="TreeGrafter"/>
</dbReference>
<gene>
    <name evidence="7" type="ORF">SAMN02982990_00746</name>
</gene>
<dbReference type="EMBL" id="FMWJ01000002">
    <property type="protein sequence ID" value="SCZ55455.1"/>
    <property type="molecule type" value="Genomic_DNA"/>
</dbReference>
<comment type="cofactor">
    <cofactor evidence="1">
        <name>pantetheine 4'-phosphate</name>
        <dbReference type="ChEBI" id="CHEBI:47942"/>
    </cofactor>
</comment>